<reference evidence="2" key="1">
    <citation type="submission" date="2022-08" db="EMBL/GenBank/DDBJ databases">
        <authorList>
            <person name="Gutierrez-Valencia J."/>
        </authorList>
    </citation>
    <scope>NUCLEOTIDE SEQUENCE</scope>
</reference>
<evidence type="ECO:0000256" key="1">
    <source>
        <dbReference type="SAM" id="MobiDB-lite"/>
    </source>
</evidence>
<protein>
    <submittedName>
        <fullName evidence="2">Uncharacterized protein</fullName>
    </submittedName>
</protein>
<dbReference type="EMBL" id="CAMGYJ010000008">
    <property type="protein sequence ID" value="CAI0464125.1"/>
    <property type="molecule type" value="Genomic_DNA"/>
</dbReference>
<proteinExistence type="predicted"/>
<keyword evidence="3" id="KW-1185">Reference proteome</keyword>
<feature type="non-terminal residue" evidence="2">
    <location>
        <position position="1"/>
    </location>
</feature>
<evidence type="ECO:0000313" key="3">
    <source>
        <dbReference type="Proteomes" id="UP001154282"/>
    </source>
</evidence>
<dbReference type="AlphaFoldDB" id="A0AAV0NZJ7"/>
<name>A0AAV0NZJ7_9ROSI</name>
<dbReference type="Proteomes" id="UP001154282">
    <property type="component" value="Unassembled WGS sequence"/>
</dbReference>
<comment type="caution">
    <text evidence="2">The sequence shown here is derived from an EMBL/GenBank/DDBJ whole genome shotgun (WGS) entry which is preliminary data.</text>
</comment>
<sequence length="119" mass="13194">QRDTGRNRGDHSERIRSRAICRSGLCTVTNQWRAVEADRRNHYLPRAPSSALAIVEIPKESQSTTASFLGTKDFGELNGPGEAPDSGWRRDSWTSYPPGIAILLVSMDGYAMEMGKIIE</sequence>
<accession>A0AAV0NZJ7</accession>
<evidence type="ECO:0000313" key="2">
    <source>
        <dbReference type="EMBL" id="CAI0464125.1"/>
    </source>
</evidence>
<organism evidence="2 3">
    <name type="scientific">Linum tenue</name>
    <dbReference type="NCBI Taxonomy" id="586396"/>
    <lineage>
        <taxon>Eukaryota</taxon>
        <taxon>Viridiplantae</taxon>
        <taxon>Streptophyta</taxon>
        <taxon>Embryophyta</taxon>
        <taxon>Tracheophyta</taxon>
        <taxon>Spermatophyta</taxon>
        <taxon>Magnoliopsida</taxon>
        <taxon>eudicotyledons</taxon>
        <taxon>Gunneridae</taxon>
        <taxon>Pentapetalae</taxon>
        <taxon>rosids</taxon>
        <taxon>fabids</taxon>
        <taxon>Malpighiales</taxon>
        <taxon>Linaceae</taxon>
        <taxon>Linum</taxon>
    </lineage>
</organism>
<feature type="region of interest" description="Disordered" evidence="1">
    <location>
        <begin position="70"/>
        <end position="90"/>
    </location>
</feature>
<gene>
    <name evidence="2" type="ORF">LITE_LOCUS36050</name>
</gene>